<reference evidence="2 3" key="1">
    <citation type="submission" date="2016-01" db="EMBL/GenBank/DDBJ databases">
        <authorList>
            <person name="McClelland M."/>
            <person name="Jain A."/>
            <person name="Saraogi P."/>
            <person name="Mendelson R."/>
            <person name="Westerman R."/>
            <person name="SanMiguel P."/>
            <person name="Csonka L."/>
        </authorList>
    </citation>
    <scope>NUCLEOTIDE SEQUENCE [LARGE SCALE GENOMIC DNA]</scope>
    <source>
        <strain evidence="2 3">NCPPB 2472</strain>
    </source>
</reference>
<dbReference type="STRING" id="46677.AWM79_06185"/>
<dbReference type="Pfam" id="PF19086">
    <property type="entry name" value="Terpene_syn_C_2"/>
    <property type="match status" value="1"/>
</dbReference>
<dbReference type="PANTHER" id="PTHR35201:SF4">
    <property type="entry name" value="BETA-PINACENE SYNTHASE-RELATED"/>
    <property type="match status" value="1"/>
</dbReference>
<dbReference type="InterPro" id="IPR008949">
    <property type="entry name" value="Isoprenoid_synthase_dom_sf"/>
</dbReference>
<dbReference type="AlphaFoldDB" id="A0A0X1SYT6"/>
<keyword evidence="3" id="KW-1185">Reference proteome</keyword>
<dbReference type="OrthoDB" id="2989600at2"/>
<accession>A0A0X1SYT6</accession>
<keyword evidence="1" id="KW-0460">Magnesium</keyword>
<dbReference type="GO" id="GO:0010333">
    <property type="term" value="F:terpene synthase activity"/>
    <property type="evidence" value="ECO:0007669"/>
    <property type="project" value="InterPro"/>
</dbReference>
<dbReference type="GO" id="GO:0046872">
    <property type="term" value="F:metal ion binding"/>
    <property type="evidence" value="ECO:0007669"/>
    <property type="project" value="UniProtKB-KW"/>
</dbReference>
<organism evidence="2 3">
    <name type="scientific">Pseudomonas agarici</name>
    <dbReference type="NCBI Taxonomy" id="46677"/>
    <lineage>
        <taxon>Bacteria</taxon>
        <taxon>Pseudomonadati</taxon>
        <taxon>Pseudomonadota</taxon>
        <taxon>Gammaproteobacteria</taxon>
        <taxon>Pseudomonadales</taxon>
        <taxon>Pseudomonadaceae</taxon>
        <taxon>Pseudomonas</taxon>
    </lineage>
</organism>
<dbReference type="EMBL" id="CP014135">
    <property type="protein sequence ID" value="AMB84920.1"/>
    <property type="molecule type" value="Genomic_DNA"/>
</dbReference>
<dbReference type="InterPro" id="IPR034686">
    <property type="entry name" value="Terpene_cyclase-like_2"/>
</dbReference>
<keyword evidence="1" id="KW-0479">Metal-binding</keyword>
<dbReference type="SUPFAM" id="SSF48576">
    <property type="entry name" value="Terpenoid synthases"/>
    <property type="match status" value="1"/>
</dbReference>
<protein>
    <recommendedName>
        <fullName evidence="1">Terpene synthase</fullName>
        <ecNumber evidence="1">4.2.3.-</ecNumber>
    </recommendedName>
</protein>
<dbReference type="KEGG" id="pagb:AWM79_06185"/>
<evidence type="ECO:0000313" key="2">
    <source>
        <dbReference type="EMBL" id="AMB84920.1"/>
    </source>
</evidence>
<dbReference type="PANTHER" id="PTHR35201">
    <property type="entry name" value="TERPENE SYNTHASE"/>
    <property type="match status" value="1"/>
</dbReference>
<name>A0A0X1SYT6_PSEAA</name>
<dbReference type="SFLD" id="SFLDS00005">
    <property type="entry name" value="Isoprenoid_Synthase_Type_I"/>
    <property type="match status" value="1"/>
</dbReference>
<dbReference type="EC" id="4.2.3.-" evidence="1"/>
<dbReference type="RefSeq" id="WP_017133847.1">
    <property type="nucleotide sequence ID" value="NZ_CP014135.1"/>
</dbReference>
<keyword evidence="1" id="KW-0456">Lyase</keyword>
<dbReference type="Proteomes" id="UP000063229">
    <property type="component" value="Chromosome"/>
</dbReference>
<comment type="similarity">
    <text evidence="1">Belongs to the terpene synthase family.</text>
</comment>
<gene>
    <name evidence="2" type="ORF">AWM79_06185</name>
</gene>
<dbReference type="SFLD" id="SFLDG01020">
    <property type="entry name" value="Terpene_Cyclase_Like_2"/>
    <property type="match status" value="1"/>
</dbReference>
<comment type="cofactor">
    <cofactor evidence="1">
        <name>Mg(2+)</name>
        <dbReference type="ChEBI" id="CHEBI:18420"/>
    </cofactor>
</comment>
<dbReference type="Gene3D" id="1.10.600.10">
    <property type="entry name" value="Farnesyl Diphosphate Synthase"/>
    <property type="match status" value="1"/>
</dbReference>
<proteinExistence type="inferred from homology"/>
<evidence type="ECO:0000256" key="1">
    <source>
        <dbReference type="RuleBase" id="RU366034"/>
    </source>
</evidence>
<sequence>MPTFDLSLFSIPFESRINPHHEAVTEASRSWFRSMEFENHEYVMQEYENNRPCELVARGFPDIGPVELERVTNLTFWFFLLDDGLDQGAKSLPPAAARQRLERMLSLLRGPADAISPDTALERSGVSLMTSMLDEMTPRGRTRFLDEIAGLFSWVSHEVEARASSGVPDLLSFVRQRRSTCAAMVIFRAGEYANHAELPDAFHQSRLFETLQNCATDVIAMVNDLFSYDKEMLHAESNNYVPVCRHLLEAPIDESVAFLHRLLASRVNCFQKARKRLKALIETLAFSAIEQRAIRLFADMLEHWMRANLDWSLQVPRYNDFHQR</sequence>
<evidence type="ECO:0000313" key="3">
    <source>
        <dbReference type="Proteomes" id="UP000063229"/>
    </source>
</evidence>